<dbReference type="Ensembl" id="ENSOCUT00000036435.1">
    <property type="protein sequence ID" value="ENSOCUP00000031492.1"/>
    <property type="gene ID" value="ENSOCUG00000030738.1"/>
</dbReference>
<protein>
    <submittedName>
        <fullName evidence="1">Uncharacterized protein</fullName>
    </submittedName>
</protein>
<reference evidence="1" key="2">
    <citation type="submission" date="2025-08" db="UniProtKB">
        <authorList>
            <consortium name="Ensembl"/>
        </authorList>
    </citation>
    <scope>IDENTIFICATION</scope>
    <source>
        <strain evidence="1">Thorbecke</strain>
    </source>
</reference>
<organism evidence="1 2">
    <name type="scientific">Oryctolagus cuniculus</name>
    <name type="common">Rabbit</name>
    <dbReference type="NCBI Taxonomy" id="9986"/>
    <lineage>
        <taxon>Eukaryota</taxon>
        <taxon>Metazoa</taxon>
        <taxon>Chordata</taxon>
        <taxon>Craniata</taxon>
        <taxon>Vertebrata</taxon>
        <taxon>Euteleostomi</taxon>
        <taxon>Mammalia</taxon>
        <taxon>Eutheria</taxon>
        <taxon>Euarchontoglires</taxon>
        <taxon>Glires</taxon>
        <taxon>Lagomorpha</taxon>
        <taxon>Leporidae</taxon>
        <taxon>Oryctolagus</taxon>
    </lineage>
</organism>
<dbReference type="Proteomes" id="UP000001811">
    <property type="component" value="Chromosome 1"/>
</dbReference>
<accession>A0A5F9CD24</accession>
<evidence type="ECO:0000313" key="2">
    <source>
        <dbReference type="Proteomes" id="UP000001811"/>
    </source>
</evidence>
<dbReference type="InParanoid" id="A0A5F9CD24"/>
<name>A0A5F9CD24_RABIT</name>
<dbReference type="AlphaFoldDB" id="A0A5F9CD24"/>
<reference evidence="1 2" key="1">
    <citation type="journal article" date="2011" name="Nature">
        <title>A high-resolution map of human evolutionary constraint using 29 mammals.</title>
        <authorList>
            <person name="Lindblad-Toh K."/>
            <person name="Garber M."/>
            <person name="Zuk O."/>
            <person name="Lin M.F."/>
            <person name="Parker B.J."/>
            <person name="Washietl S."/>
            <person name="Kheradpour P."/>
            <person name="Ernst J."/>
            <person name="Jordan G."/>
            <person name="Mauceli E."/>
            <person name="Ward L.D."/>
            <person name="Lowe C.B."/>
            <person name="Holloway A.K."/>
            <person name="Clamp M."/>
            <person name="Gnerre S."/>
            <person name="Alfoldi J."/>
            <person name="Beal K."/>
            <person name="Chang J."/>
            <person name="Clawson H."/>
            <person name="Cuff J."/>
            <person name="Di Palma F."/>
            <person name="Fitzgerald S."/>
            <person name="Flicek P."/>
            <person name="Guttman M."/>
            <person name="Hubisz M.J."/>
            <person name="Jaffe D.B."/>
            <person name="Jungreis I."/>
            <person name="Kent W.J."/>
            <person name="Kostka D."/>
            <person name="Lara M."/>
            <person name="Martins A.L."/>
            <person name="Massingham T."/>
            <person name="Moltke I."/>
            <person name="Raney B.J."/>
            <person name="Rasmussen M.D."/>
            <person name="Robinson J."/>
            <person name="Stark A."/>
            <person name="Vilella A.J."/>
            <person name="Wen J."/>
            <person name="Xie X."/>
            <person name="Zody M.C."/>
            <person name="Baldwin J."/>
            <person name="Bloom T."/>
            <person name="Chin C.W."/>
            <person name="Heiman D."/>
            <person name="Nicol R."/>
            <person name="Nusbaum C."/>
            <person name="Young S."/>
            <person name="Wilkinson J."/>
            <person name="Worley K.C."/>
            <person name="Kovar C.L."/>
            <person name="Muzny D.M."/>
            <person name="Gibbs R.A."/>
            <person name="Cree A."/>
            <person name="Dihn H.H."/>
            <person name="Fowler G."/>
            <person name="Jhangiani S."/>
            <person name="Joshi V."/>
            <person name="Lee S."/>
            <person name="Lewis L.R."/>
            <person name="Nazareth L.V."/>
            <person name="Okwuonu G."/>
            <person name="Santibanez J."/>
            <person name="Warren W.C."/>
            <person name="Mardis E.R."/>
            <person name="Weinstock G.M."/>
            <person name="Wilson R.K."/>
            <person name="Delehaunty K."/>
            <person name="Dooling D."/>
            <person name="Fronik C."/>
            <person name="Fulton L."/>
            <person name="Fulton B."/>
            <person name="Graves T."/>
            <person name="Minx P."/>
            <person name="Sodergren E."/>
            <person name="Birney E."/>
            <person name="Margulies E.H."/>
            <person name="Herrero J."/>
            <person name="Green E.D."/>
            <person name="Haussler D."/>
            <person name="Siepel A."/>
            <person name="Goldman N."/>
            <person name="Pollard K.S."/>
            <person name="Pedersen J.S."/>
            <person name="Lander E.S."/>
            <person name="Kellis M."/>
        </authorList>
    </citation>
    <scope>NUCLEOTIDE SEQUENCE [LARGE SCALE GENOMIC DNA]</scope>
    <source>
        <strain evidence="1 2">Thorbecke inbred</strain>
    </source>
</reference>
<proteinExistence type="predicted"/>
<reference evidence="1" key="3">
    <citation type="submission" date="2025-09" db="UniProtKB">
        <authorList>
            <consortium name="Ensembl"/>
        </authorList>
    </citation>
    <scope>IDENTIFICATION</scope>
    <source>
        <strain evidence="1">Thorbecke</strain>
    </source>
</reference>
<evidence type="ECO:0000313" key="1">
    <source>
        <dbReference type="Ensembl" id="ENSOCUP00000031492.1"/>
    </source>
</evidence>
<dbReference type="Bgee" id="ENSOCUG00000030738">
    <property type="expression patterns" value="Expressed in aorta and 15 other cell types or tissues"/>
</dbReference>
<sequence>MSVLWKLPYVFPRPASACQGSQSHKHTVCWCSLLLEGQRSQGVVLPSLPVRSLPGSPCFVTACRGLRAEASFILSSQQFFPS</sequence>
<keyword evidence="2" id="KW-1185">Reference proteome</keyword>
<dbReference type="EMBL" id="AAGW02033761">
    <property type="status" value="NOT_ANNOTATED_CDS"/>
    <property type="molecule type" value="Genomic_DNA"/>
</dbReference>